<evidence type="ECO:0000313" key="7">
    <source>
        <dbReference type="EMBL" id="ETV70652.1"/>
    </source>
</evidence>
<dbReference type="GeneID" id="20815762"/>
<comment type="subcellular location">
    <subcellularLocation>
        <location evidence="1">Mitochondrion</location>
    </subcellularLocation>
</comment>
<dbReference type="InterPro" id="IPR008979">
    <property type="entry name" value="Galactose-bd-like_sf"/>
</dbReference>
<protein>
    <recommendedName>
        <fullName evidence="6">NADH:ubiquinone oxidoreductase intermediate-associated protein 30 domain-containing protein</fullName>
    </recommendedName>
</protein>
<dbReference type="InterPro" id="IPR013857">
    <property type="entry name" value="NADH-UbQ_OxRdtase-assoc_prot30"/>
</dbReference>
<dbReference type="InterPro" id="IPR039131">
    <property type="entry name" value="NDUFAF1"/>
</dbReference>
<evidence type="ECO:0000256" key="3">
    <source>
        <dbReference type="ARBA" id="ARBA00023128"/>
    </source>
</evidence>
<dbReference type="OrthoDB" id="42561at2759"/>
<gene>
    <name evidence="7" type="ORF">H257_13766</name>
</gene>
<dbReference type="SUPFAM" id="SSF49785">
    <property type="entry name" value="Galactose-binding domain-like"/>
    <property type="match status" value="1"/>
</dbReference>
<evidence type="ECO:0000256" key="4">
    <source>
        <dbReference type="ARBA" id="ARBA00023186"/>
    </source>
</evidence>
<comment type="similarity">
    <text evidence="2">Belongs to the CIA30 family.</text>
</comment>
<dbReference type="Pfam" id="PF08547">
    <property type="entry name" value="CIA30"/>
    <property type="match status" value="1"/>
</dbReference>
<accession>W4FT68</accession>
<dbReference type="PANTHER" id="PTHR13194">
    <property type="entry name" value="COMPLEX I INTERMEDIATE-ASSOCIATED PROTEIN 30"/>
    <property type="match status" value="1"/>
</dbReference>
<name>W4FT68_APHAT</name>
<evidence type="ECO:0000259" key="6">
    <source>
        <dbReference type="Pfam" id="PF08547"/>
    </source>
</evidence>
<dbReference type="GO" id="GO:0006120">
    <property type="term" value="P:mitochondrial electron transport, NADH to ubiquinone"/>
    <property type="evidence" value="ECO:0007669"/>
    <property type="project" value="TreeGrafter"/>
</dbReference>
<organism evidence="7">
    <name type="scientific">Aphanomyces astaci</name>
    <name type="common">Crayfish plague agent</name>
    <dbReference type="NCBI Taxonomy" id="112090"/>
    <lineage>
        <taxon>Eukaryota</taxon>
        <taxon>Sar</taxon>
        <taxon>Stramenopiles</taxon>
        <taxon>Oomycota</taxon>
        <taxon>Saprolegniomycetes</taxon>
        <taxon>Saprolegniales</taxon>
        <taxon>Verrucalvaceae</taxon>
        <taxon>Aphanomyces</taxon>
    </lineage>
</organism>
<feature type="domain" description="NADH:ubiquinone oxidoreductase intermediate-associated protein 30" evidence="6">
    <location>
        <begin position="40"/>
        <end position="211"/>
    </location>
</feature>
<dbReference type="STRING" id="112090.W4FT68"/>
<evidence type="ECO:0000256" key="1">
    <source>
        <dbReference type="ARBA" id="ARBA00004173"/>
    </source>
</evidence>
<dbReference type="AlphaFoldDB" id="W4FT68"/>
<dbReference type="GO" id="GO:0005739">
    <property type="term" value="C:mitochondrion"/>
    <property type="evidence" value="ECO:0007669"/>
    <property type="project" value="UniProtKB-SubCell"/>
</dbReference>
<dbReference type="EMBL" id="KI913164">
    <property type="protein sequence ID" value="ETV70652.1"/>
    <property type="molecule type" value="Genomic_DNA"/>
</dbReference>
<dbReference type="PANTHER" id="PTHR13194:SF18">
    <property type="entry name" value="COMPLEX I INTERMEDIATE-ASSOCIATED PROTEIN 30, MITOCHONDRIAL"/>
    <property type="match status" value="1"/>
</dbReference>
<dbReference type="RefSeq" id="XP_009839716.1">
    <property type="nucleotide sequence ID" value="XM_009841414.1"/>
</dbReference>
<evidence type="ECO:0000256" key="2">
    <source>
        <dbReference type="ARBA" id="ARBA00007884"/>
    </source>
</evidence>
<feature type="region of interest" description="Disordered" evidence="5">
    <location>
        <begin position="234"/>
        <end position="264"/>
    </location>
</feature>
<keyword evidence="4" id="KW-0143">Chaperone</keyword>
<dbReference type="GO" id="GO:0051082">
    <property type="term" value="F:unfolded protein binding"/>
    <property type="evidence" value="ECO:0007669"/>
    <property type="project" value="TreeGrafter"/>
</dbReference>
<dbReference type="GO" id="GO:0032981">
    <property type="term" value="P:mitochondrial respiratory chain complex I assembly"/>
    <property type="evidence" value="ECO:0007669"/>
    <property type="project" value="TreeGrafter"/>
</dbReference>
<keyword evidence="3" id="KW-0496">Mitochondrion</keyword>
<sequence length="264" mass="29406">MATTRVSFFRKIVASAESSFLSTKQMLGMKIAVSTDMPIFHFNSQDSVAGWLVSSDQAIGGTSACTFKHEPRRTDDDPEAGAAVFSGNLSLNLQPTEQYVVRSGYCAIRGNVPRHLLLHGYEGLAMRIKTDGRVYRINAQADGWNPHDLYMGFLKAPANEWVEAELKFSDFILTSRGYTQVDDPNKLDPAKLSKIGIALADDKEGEFEFAIEWIKAVEKVETTHVYPKPQVTLKEDSEVRDDEVKVDDSAKSSAKRPRNPDLMI</sequence>
<evidence type="ECO:0000256" key="5">
    <source>
        <dbReference type="SAM" id="MobiDB-lite"/>
    </source>
</evidence>
<feature type="compositionally biased region" description="Basic and acidic residues" evidence="5">
    <location>
        <begin position="234"/>
        <end position="250"/>
    </location>
</feature>
<dbReference type="VEuPathDB" id="FungiDB:H257_13766"/>
<reference evidence="7" key="1">
    <citation type="submission" date="2013-12" db="EMBL/GenBank/DDBJ databases">
        <title>The Genome Sequence of Aphanomyces astaci APO3.</title>
        <authorList>
            <consortium name="The Broad Institute Genomics Platform"/>
            <person name="Russ C."/>
            <person name="Tyler B."/>
            <person name="van West P."/>
            <person name="Dieguez-Uribeondo J."/>
            <person name="Young S.K."/>
            <person name="Zeng Q."/>
            <person name="Gargeya S."/>
            <person name="Fitzgerald M."/>
            <person name="Abouelleil A."/>
            <person name="Alvarado L."/>
            <person name="Chapman S.B."/>
            <person name="Gainer-Dewar J."/>
            <person name="Goldberg J."/>
            <person name="Griggs A."/>
            <person name="Gujja S."/>
            <person name="Hansen M."/>
            <person name="Howarth C."/>
            <person name="Imamovic A."/>
            <person name="Ireland A."/>
            <person name="Larimer J."/>
            <person name="McCowan C."/>
            <person name="Murphy C."/>
            <person name="Pearson M."/>
            <person name="Poon T.W."/>
            <person name="Priest M."/>
            <person name="Roberts A."/>
            <person name="Saif S."/>
            <person name="Shea T."/>
            <person name="Sykes S."/>
            <person name="Wortman J."/>
            <person name="Nusbaum C."/>
            <person name="Birren B."/>
        </authorList>
    </citation>
    <scope>NUCLEOTIDE SEQUENCE [LARGE SCALE GENOMIC DNA]</scope>
    <source>
        <strain evidence="7">APO3</strain>
    </source>
</reference>
<proteinExistence type="inferred from homology"/>